<comment type="caution">
    <text evidence="8">The sequence shown here is derived from an EMBL/GenBank/DDBJ whole genome shotgun (WGS) entry which is preliminary data.</text>
</comment>
<dbReference type="Pfam" id="PF13365">
    <property type="entry name" value="Trypsin_2"/>
    <property type="match status" value="1"/>
</dbReference>
<keyword evidence="5 6" id="KW-0720">Serine protease</keyword>
<comment type="similarity">
    <text evidence="1 6">Belongs to the peptidase S1B family.</text>
</comment>
<evidence type="ECO:0000259" key="7">
    <source>
        <dbReference type="PROSITE" id="PS50240"/>
    </source>
</evidence>
<evidence type="ECO:0000313" key="8">
    <source>
        <dbReference type="EMBL" id="PYC47211.1"/>
    </source>
</evidence>
<dbReference type="InterPro" id="IPR001254">
    <property type="entry name" value="Trypsin_dom"/>
</dbReference>
<organism evidence="8 9">
    <name type="scientific">Litorivita pollutaquae</name>
    <dbReference type="NCBI Taxonomy" id="2200892"/>
    <lineage>
        <taxon>Bacteria</taxon>
        <taxon>Pseudomonadati</taxon>
        <taxon>Pseudomonadota</taxon>
        <taxon>Alphaproteobacteria</taxon>
        <taxon>Rhodobacterales</taxon>
        <taxon>Paracoccaceae</taxon>
        <taxon>Litorivita</taxon>
    </lineage>
</organism>
<evidence type="ECO:0000256" key="5">
    <source>
        <dbReference type="ARBA" id="ARBA00022825"/>
    </source>
</evidence>
<dbReference type="SUPFAM" id="SSF50494">
    <property type="entry name" value="Trypsin-like serine proteases"/>
    <property type="match status" value="1"/>
</dbReference>
<feature type="domain" description="Peptidase S1" evidence="7">
    <location>
        <begin position="37"/>
        <end position="286"/>
    </location>
</feature>
<dbReference type="InterPro" id="IPR050966">
    <property type="entry name" value="Glutamyl_endopeptidase"/>
</dbReference>
<keyword evidence="2 6" id="KW-0645">Protease</keyword>
<dbReference type="GO" id="GO:0004252">
    <property type="term" value="F:serine-type endopeptidase activity"/>
    <property type="evidence" value="ECO:0007669"/>
    <property type="project" value="InterPro"/>
</dbReference>
<keyword evidence="4 6" id="KW-0378">Hydrolase</keyword>
<accession>A0A2V4MKQ4</accession>
<dbReference type="SMART" id="SM00020">
    <property type="entry name" value="Tryp_SPc"/>
    <property type="match status" value="1"/>
</dbReference>
<dbReference type="PRINTS" id="PR00839">
    <property type="entry name" value="V8PROTEASE"/>
</dbReference>
<proteinExistence type="inferred from homology"/>
<evidence type="ECO:0000256" key="1">
    <source>
        <dbReference type="ARBA" id="ARBA00008764"/>
    </source>
</evidence>
<dbReference type="RefSeq" id="WP_110796401.1">
    <property type="nucleotide sequence ID" value="NZ_KZ826486.1"/>
</dbReference>
<dbReference type="InterPro" id="IPR043504">
    <property type="entry name" value="Peptidase_S1_PA_chymotrypsin"/>
</dbReference>
<dbReference type="OrthoDB" id="267336at2"/>
<evidence type="ECO:0000256" key="3">
    <source>
        <dbReference type="ARBA" id="ARBA00022729"/>
    </source>
</evidence>
<evidence type="ECO:0000256" key="6">
    <source>
        <dbReference type="RuleBase" id="RU004296"/>
    </source>
</evidence>
<gene>
    <name evidence="8" type="ORF">DI396_11695</name>
</gene>
<dbReference type="EMBL" id="QFVT01000007">
    <property type="protein sequence ID" value="PYC47211.1"/>
    <property type="molecule type" value="Genomic_DNA"/>
</dbReference>
<dbReference type="Gene3D" id="2.40.10.10">
    <property type="entry name" value="Trypsin-like serine proteases"/>
    <property type="match status" value="2"/>
</dbReference>
<dbReference type="EC" id="3.4.21.-" evidence="6"/>
<keyword evidence="9" id="KW-1185">Reference proteome</keyword>
<dbReference type="PANTHER" id="PTHR15462:SF8">
    <property type="entry name" value="SERINE PROTEASE"/>
    <property type="match status" value="1"/>
</dbReference>
<evidence type="ECO:0000313" key="9">
    <source>
        <dbReference type="Proteomes" id="UP000248012"/>
    </source>
</evidence>
<dbReference type="PROSITE" id="PS00134">
    <property type="entry name" value="TRYPSIN_HIS"/>
    <property type="match status" value="1"/>
</dbReference>
<dbReference type="InterPro" id="IPR009003">
    <property type="entry name" value="Peptidase_S1_PA"/>
</dbReference>
<evidence type="ECO:0000256" key="2">
    <source>
        <dbReference type="ARBA" id="ARBA00022670"/>
    </source>
</evidence>
<dbReference type="GO" id="GO:0006508">
    <property type="term" value="P:proteolysis"/>
    <property type="evidence" value="ECO:0007669"/>
    <property type="project" value="UniProtKB-KW"/>
</dbReference>
<dbReference type="InterPro" id="IPR008256">
    <property type="entry name" value="Peptidase_S1B"/>
</dbReference>
<dbReference type="PANTHER" id="PTHR15462">
    <property type="entry name" value="SERINE PROTEASE"/>
    <property type="match status" value="1"/>
</dbReference>
<reference evidence="8 9" key="1">
    <citation type="submission" date="2018-05" db="EMBL/GenBank/DDBJ databases">
        <title>Oceanovita maritima gen. nov., sp. nov., a marine bacterium in the family Rhodobacteraceae isolated from surface seawater of Lundu port Xiamen, China.</title>
        <authorList>
            <person name="Hetharua B.H."/>
            <person name="Min D."/>
            <person name="Liao H."/>
            <person name="Tian Y."/>
        </authorList>
    </citation>
    <scope>NUCLEOTIDE SEQUENCE [LARGE SCALE GENOMIC DNA]</scope>
    <source>
        <strain evidence="8 9">FSX-11</strain>
    </source>
</reference>
<dbReference type="PROSITE" id="PS50240">
    <property type="entry name" value="TRYPSIN_DOM"/>
    <property type="match status" value="1"/>
</dbReference>
<sequence length="286" mass="30033">MRAARGILFGLVVAFGAVLPAFAENTGLKRLGHPSDILGWEAVGRLDFSGGYCTGVLVAPDLVLTAAHCIYDTRSGAERSTDKMRFRAGYHDGRAVAEMKVIRAVADPDYRPRGGTGAENTRHDVALLQLEYAIPGTMAQPFNLHSGLAVGQRVSVVSYGRGRSEALSRQKECGLLRREAGLMAFDCDVTHGSSGAPVFVRESGRARILSLISAGRSADGKTISFGMELPEIVASLKYGLRGARSSGLTASAGAKRITVGTGAGGKPTVRRLGNSGGAKFVRAKGN</sequence>
<dbReference type="Proteomes" id="UP000248012">
    <property type="component" value="Unassembled WGS sequence"/>
</dbReference>
<evidence type="ECO:0000256" key="4">
    <source>
        <dbReference type="ARBA" id="ARBA00022801"/>
    </source>
</evidence>
<dbReference type="AlphaFoldDB" id="A0A2V4MKQ4"/>
<protein>
    <recommendedName>
        <fullName evidence="6">Serine protease</fullName>
        <ecNumber evidence="6">3.4.21.-</ecNumber>
    </recommendedName>
</protein>
<dbReference type="InterPro" id="IPR018114">
    <property type="entry name" value="TRYPSIN_HIS"/>
</dbReference>
<keyword evidence="3" id="KW-0732">Signal</keyword>
<name>A0A2V4MKQ4_9RHOB</name>